<dbReference type="PANTHER" id="PTHR34825:SF1">
    <property type="entry name" value="AAA-ATPASE-LIKE DOMAIN-CONTAINING PROTEIN"/>
    <property type="match status" value="1"/>
</dbReference>
<reference evidence="3 4" key="1">
    <citation type="submission" date="2016-08" db="EMBL/GenBank/DDBJ databases">
        <title>A Parts List for Fungal Cellulosomes Revealed by Comparative Genomics.</title>
        <authorList>
            <consortium name="DOE Joint Genome Institute"/>
            <person name="Haitjema C.H."/>
            <person name="Gilmore S.P."/>
            <person name="Henske J.K."/>
            <person name="Solomon K.V."/>
            <person name="De Groot R."/>
            <person name="Kuo A."/>
            <person name="Mondo S.J."/>
            <person name="Salamov A.A."/>
            <person name="Labutti K."/>
            <person name="Zhao Z."/>
            <person name="Chiniquy J."/>
            <person name="Barry K."/>
            <person name="Brewer H.M."/>
            <person name="Purvine S.O."/>
            <person name="Wright A.T."/>
            <person name="Boxma B."/>
            <person name="Van Alen T."/>
            <person name="Hackstein J.H."/>
            <person name="Baker S.E."/>
            <person name="Grigoriev I.V."/>
            <person name="O'Malley M.A."/>
        </authorList>
    </citation>
    <scope>NUCLEOTIDE SEQUENCE [LARGE SCALE GENOMIC DNA]</scope>
    <source>
        <strain evidence="3 4">G1</strain>
    </source>
</reference>
<dbReference type="Pfam" id="PF08011">
    <property type="entry name" value="PDDEXK_9"/>
    <property type="match status" value="1"/>
</dbReference>
<feature type="compositionally biased region" description="Basic and acidic residues" evidence="1">
    <location>
        <begin position="562"/>
        <end position="577"/>
    </location>
</feature>
<evidence type="ECO:0000313" key="3">
    <source>
        <dbReference type="EMBL" id="ORY13455.1"/>
    </source>
</evidence>
<keyword evidence="4" id="KW-1185">Reference proteome</keyword>
<dbReference type="InterPro" id="IPR018631">
    <property type="entry name" value="AAA-ATPase-like_dom"/>
</dbReference>
<feature type="domain" description="AAA-ATPase-like" evidence="2">
    <location>
        <begin position="14"/>
        <end position="222"/>
    </location>
</feature>
<dbReference type="EMBL" id="MCOG01000360">
    <property type="protein sequence ID" value="ORY13455.1"/>
    <property type="molecule type" value="Genomic_DNA"/>
</dbReference>
<feature type="region of interest" description="Disordered" evidence="1">
    <location>
        <begin position="557"/>
        <end position="578"/>
    </location>
</feature>
<dbReference type="InterPro" id="IPR027417">
    <property type="entry name" value="P-loop_NTPase"/>
</dbReference>
<dbReference type="SUPFAM" id="SSF52540">
    <property type="entry name" value="P-loop containing nucleoside triphosphate hydrolases"/>
    <property type="match status" value="1"/>
</dbReference>
<protein>
    <recommendedName>
        <fullName evidence="2">AAA-ATPase-like domain-containing protein</fullName>
    </recommendedName>
</protein>
<dbReference type="AlphaFoldDB" id="A0A1Y1ZUK1"/>
<dbReference type="PANTHER" id="PTHR34825">
    <property type="entry name" value="CONSERVED PROTEIN, WITH A WEAK D-GALACTARATE DEHYDRATASE/ALTRONATE HYDROLASE DOMAIN"/>
    <property type="match status" value="1"/>
</dbReference>
<dbReference type="Pfam" id="PF09820">
    <property type="entry name" value="AAA-ATPase_like"/>
    <property type="match status" value="1"/>
</dbReference>
<comment type="caution">
    <text evidence="3">The sequence shown here is derived from an EMBL/GenBank/DDBJ whole genome shotgun (WGS) entry which is preliminary data.</text>
</comment>
<dbReference type="GO" id="GO:0003676">
    <property type="term" value="F:nucleic acid binding"/>
    <property type="evidence" value="ECO:0007669"/>
    <property type="project" value="InterPro"/>
</dbReference>
<dbReference type="InterPro" id="IPR011856">
    <property type="entry name" value="tRNA_endonuc-like_dom_sf"/>
</dbReference>
<dbReference type="STRING" id="1754190.A0A1Y1ZUK1"/>
<evidence type="ECO:0000313" key="4">
    <source>
        <dbReference type="Proteomes" id="UP000193920"/>
    </source>
</evidence>
<dbReference type="Gene3D" id="3.40.1350.10">
    <property type="match status" value="1"/>
</dbReference>
<dbReference type="InterPro" id="IPR012547">
    <property type="entry name" value="PDDEXK_9"/>
</dbReference>
<dbReference type="Gene3D" id="3.40.50.300">
    <property type="entry name" value="P-loop containing nucleotide triphosphate hydrolases"/>
    <property type="match status" value="1"/>
</dbReference>
<organism evidence="3 4">
    <name type="scientific">Neocallimastix californiae</name>
    <dbReference type="NCBI Taxonomy" id="1754190"/>
    <lineage>
        <taxon>Eukaryota</taxon>
        <taxon>Fungi</taxon>
        <taxon>Fungi incertae sedis</taxon>
        <taxon>Chytridiomycota</taxon>
        <taxon>Chytridiomycota incertae sedis</taxon>
        <taxon>Neocallimastigomycetes</taxon>
        <taxon>Neocallimastigales</taxon>
        <taxon>Neocallimastigaceae</taxon>
        <taxon>Neocallimastix</taxon>
    </lineage>
</organism>
<dbReference type="Proteomes" id="UP000193920">
    <property type="component" value="Unassembled WGS sequence"/>
</dbReference>
<gene>
    <name evidence="3" type="ORF">LY90DRAFT_186190</name>
</gene>
<sequence length="592" mass="69767">MGLVIDNIDMREKFKGIFRQKYFVDKSNIINDFNKLIEDESSKYVCITKPRRFGKTSIAAMLVTYYSKSIDSKEIFDKLKVSKGKSSDIKEKENEIKQCKEYQGKYRTIYLDLSKNVFSFETLDAFISSINMELKTDIEELYPNSKVLNAYKDNIVYNLKKLYLETDKKFILVIDEWDYIITNKEFSDKERNNYIKFLKYLIKDNSFLAFAYMTGITPIAKELSQSTLNCFSEYTMLNDDQYYEYFGFTEEEVNKLCSKNKKLTFKDLENWYNGYKSYDGKKIFNTWSVIHALNKNTIKNYWSLTGSFNEVKRMINYDIIGVKEDILEMINGNEIEIQLENYGVEDIRKESENNEPVKEVLYSKMVTFGYLTYYKGKISIPNEELKEEFIKALNDKKSDMQYFYDMIKNSDEMLEVTLHKNVKRMCEILDKSHMEKISPGDKLDHGNLKRVIDYSYFNARAKYDIKEESPDGHGRADVIFLPKEKNKVNGEIIIIELKVNSTAKKAINQIHQKKYYNNLKEKGYNGNVLLIGINYDQKEGKYSCMIEEYDINMKKLSTSESEAERKRRNEPESDGIYKRLRSSVVNPKKINL</sequence>
<proteinExistence type="predicted"/>
<name>A0A1Y1ZUK1_9FUNG</name>
<dbReference type="OrthoDB" id="2143434at2759"/>
<evidence type="ECO:0000259" key="2">
    <source>
        <dbReference type="Pfam" id="PF09820"/>
    </source>
</evidence>
<evidence type="ECO:0000256" key="1">
    <source>
        <dbReference type="SAM" id="MobiDB-lite"/>
    </source>
</evidence>
<accession>A0A1Y1ZUK1</accession>